<evidence type="ECO:0000256" key="2">
    <source>
        <dbReference type="PROSITE-ProRule" id="PRU00169"/>
    </source>
</evidence>
<evidence type="ECO:0000313" key="6">
    <source>
        <dbReference type="EMBL" id="MDS9468773.1"/>
    </source>
</evidence>
<dbReference type="Pfam" id="PF00486">
    <property type="entry name" value="Trans_reg_C"/>
    <property type="match status" value="1"/>
</dbReference>
<dbReference type="InterPro" id="IPR039420">
    <property type="entry name" value="WalR-like"/>
</dbReference>
<gene>
    <name evidence="6" type="ORF">RGQ15_14500</name>
</gene>
<proteinExistence type="predicted"/>
<dbReference type="Gene3D" id="3.40.50.2300">
    <property type="match status" value="1"/>
</dbReference>
<evidence type="ECO:0000259" key="4">
    <source>
        <dbReference type="PROSITE" id="PS50110"/>
    </source>
</evidence>
<evidence type="ECO:0000313" key="7">
    <source>
        <dbReference type="Proteomes" id="UP001269144"/>
    </source>
</evidence>
<sequence>MRVLLVEDTPDLADGISRYLVASGHAIDVAPSIADAEAALDVVRYDVMLLDLALPDGSGLTLLRALRARGDRLPVVIATARDQVSDRIDGLDAGADDYVVKPFDLGEVEARLRAHVRRAGGEPSTQITLGEFRVDRAGARLFRGADEVRLTSREWAVLDTLVSARGRVMSRKALEERLYSFGDEIEGNAVEVYVSRLRSKLGADLIETRRGLGYLLK</sequence>
<dbReference type="Gene3D" id="1.10.10.10">
    <property type="entry name" value="Winged helix-like DNA-binding domain superfamily/Winged helix DNA-binding domain"/>
    <property type="match status" value="1"/>
</dbReference>
<dbReference type="EMBL" id="JAVQLW010000002">
    <property type="protein sequence ID" value="MDS9468773.1"/>
    <property type="molecule type" value="Genomic_DNA"/>
</dbReference>
<evidence type="ECO:0000256" key="1">
    <source>
        <dbReference type="ARBA" id="ARBA00023125"/>
    </source>
</evidence>
<organism evidence="6 7">
    <name type="scientific">Paracoccus aurantius</name>
    <dbReference type="NCBI Taxonomy" id="3073814"/>
    <lineage>
        <taxon>Bacteria</taxon>
        <taxon>Pseudomonadati</taxon>
        <taxon>Pseudomonadota</taxon>
        <taxon>Alphaproteobacteria</taxon>
        <taxon>Rhodobacterales</taxon>
        <taxon>Paracoccaceae</taxon>
        <taxon>Paracoccus</taxon>
    </lineage>
</organism>
<dbReference type="PROSITE" id="PS50110">
    <property type="entry name" value="RESPONSE_REGULATORY"/>
    <property type="match status" value="1"/>
</dbReference>
<dbReference type="RefSeq" id="WP_311161176.1">
    <property type="nucleotide sequence ID" value="NZ_JAVQLW010000002.1"/>
</dbReference>
<feature type="modified residue" description="4-aspartylphosphate" evidence="2">
    <location>
        <position position="51"/>
    </location>
</feature>
<accession>A0ABU2HUN8</accession>
<dbReference type="InterPro" id="IPR011006">
    <property type="entry name" value="CheY-like_superfamily"/>
</dbReference>
<feature type="domain" description="OmpR/PhoB-type" evidence="5">
    <location>
        <begin position="124"/>
        <end position="217"/>
    </location>
</feature>
<dbReference type="SMART" id="SM00862">
    <property type="entry name" value="Trans_reg_C"/>
    <property type="match status" value="1"/>
</dbReference>
<dbReference type="PANTHER" id="PTHR48111:SF36">
    <property type="entry name" value="TRANSCRIPTIONAL REGULATORY PROTEIN CUTR"/>
    <property type="match status" value="1"/>
</dbReference>
<comment type="caution">
    <text evidence="6">The sequence shown here is derived from an EMBL/GenBank/DDBJ whole genome shotgun (WGS) entry which is preliminary data.</text>
</comment>
<dbReference type="InterPro" id="IPR036388">
    <property type="entry name" value="WH-like_DNA-bd_sf"/>
</dbReference>
<name>A0ABU2HUN8_9RHOB</name>
<dbReference type="InterPro" id="IPR001867">
    <property type="entry name" value="OmpR/PhoB-type_DNA-bd"/>
</dbReference>
<feature type="domain" description="Response regulatory" evidence="4">
    <location>
        <begin position="2"/>
        <end position="116"/>
    </location>
</feature>
<dbReference type="PANTHER" id="PTHR48111">
    <property type="entry name" value="REGULATOR OF RPOS"/>
    <property type="match status" value="1"/>
</dbReference>
<evidence type="ECO:0000256" key="3">
    <source>
        <dbReference type="PROSITE-ProRule" id="PRU01091"/>
    </source>
</evidence>
<keyword evidence="2" id="KW-0597">Phosphoprotein</keyword>
<dbReference type="Proteomes" id="UP001269144">
    <property type="component" value="Unassembled WGS sequence"/>
</dbReference>
<protein>
    <submittedName>
        <fullName evidence="6">Response regulator transcription factor</fullName>
    </submittedName>
</protein>
<dbReference type="CDD" id="cd17624">
    <property type="entry name" value="REC_OmpR_PmrA-like"/>
    <property type="match status" value="1"/>
</dbReference>
<dbReference type="InterPro" id="IPR001789">
    <property type="entry name" value="Sig_transdc_resp-reg_receiver"/>
</dbReference>
<feature type="DNA-binding region" description="OmpR/PhoB-type" evidence="3">
    <location>
        <begin position="124"/>
        <end position="217"/>
    </location>
</feature>
<evidence type="ECO:0000259" key="5">
    <source>
        <dbReference type="PROSITE" id="PS51755"/>
    </source>
</evidence>
<dbReference type="Pfam" id="PF00072">
    <property type="entry name" value="Response_reg"/>
    <property type="match status" value="1"/>
</dbReference>
<keyword evidence="7" id="KW-1185">Reference proteome</keyword>
<dbReference type="PROSITE" id="PS51755">
    <property type="entry name" value="OMPR_PHOB"/>
    <property type="match status" value="1"/>
</dbReference>
<dbReference type="CDD" id="cd00383">
    <property type="entry name" value="trans_reg_C"/>
    <property type="match status" value="1"/>
</dbReference>
<dbReference type="Gene3D" id="6.10.250.690">
    <property type="match status" value="1"/>
</dbReference>
<keyword evidence="1 3" id="KW-0238">DNA-binding</keyword>
<dbReference type="SMART" id="SM00448">
    <property type="entry name" value="REC"/>
    <property type="match status" value="1"/>
</dbReference>
<reference evidence="7" key="1">
    <citation type="submission" date="2023-07" db="EMBL/GenBank/DDBJ databases">
        <title>Paracoccus sp. MBLB3053 whole genome sequence.</title>
        <authorList>
            <person name="Hwang C.Y."/>
            <person name="Cho E.-S."/>
            <person name="Seo M.-J."/>
        </authorList>
    </citation>
    <scope>NUCLEOTIDE SEQUENCE [LARGE SCALE GENOMIC DNA]</scope>
    <source>
        <strain evidence="7">MBLB3053</strain>
    </source>
</reference>
<dbReference type="SUPFAM" id="SSF52172">
    <property type="entry name" value="CheY-like"/>
    <property type="match status" value="1"/>
</dbReference>